<dbReference type="PANTHER" id="PTHR21110:SF0">
    <property type="entry name" value="PHOSPHOPENTOMUTASE"/>
    <property type="match status" value="1"/>
</dbReference>
<dbReference type="NCBIfam" id="TIGR01696">
    <property type="entry name" value="deoB"/>
    <property type="match status" value="1"/>
</dbReference>
<dbReference type="PANTHER" id="PTHR21110">
    <property type="entry name" value="PHOSPHOPENTOMUTASE"/>
    <property type="match status" value="1"/>
</dbReference>
<reference evidence="8" key="1">
    <citation type="journal article" date="2015" name="Proc. Natl. Acad. Sci. U.S.A.">
        <title>Networks of energetic and metabolic interactions define dynamics in microbial communities.</title>
        <authorList>
            <person name="Embree M."/>
            <person name="Liu J.K."/>
            <person name="Al-Bassam M.M."/>
            <person name="Zengler K."/>
        </authorList>
    </citation>
    <scope>NUCLEOTIDE SEQUENCE</scope>
</reference>
<dbReference type="InterPro" id="IPR024052">
    <property type="entry name" value="Phosphopentomutase_DeoB_cap_sf"/>
</dbReference>
<dbReference type="GO" id="GO:0005829">
    <property type="term" value="C:cytosol"/>
    <property type="evidence" value="ECO:0007669"/>
    <property type="project" value="TreeGrafter"/>
</dbReference>
<keyword evidence="5" id="KW-0464">Manganese</keyword>
<dbReference type="EC" id="5.4.2.7" evidence="8"/>
<dbReference type="FunFam" id="3.30.70.1250:FF:000001">
    <property type="entry name" value="Phosphopentomutase"/>
    <property type="match status" value="1"/>
</dbReference>
<dbReference type="SUPFAM" id="SSF143856">
    <property type="entry name" value="DeoB insert domain-like"/>
    <property type="match status" value="1"/>
</dbReference>
<keyword evidence="3" id="KW-0963">Cytoplasm</keyword>
<accession>A0A0W8E807</accession>
<dbReference type="HAMAP" id="MF_00740">
    <property type="entry name" value="Phosphopentomut"/>
    <property type="match status" value="1"/>
</dbReference>
<dbReference type="GO" id="GO:0009117">
    <property type="term" value="P:nucleotide metabolic process"/>
    <property type="evidence" value="ECO:0007669"/>
    <property type="project" value="InterPro"/>
</dbReference>
<feature type="domain" description="Metalloenzyme" evidence="7">
    <location>
        <begin position="4"/>
        <end position="375"/>
    </location>
</feature>
<dbReference type="PIRSF" id="PIRSF001491">
    <property type="entry name" value="Ppentomutase"/>
    <property type="match status" value="1"/>
</dbReference>
<evidence type="ECO:0000256" key="5">
    <source>
        <dbReference type="ARBA" id="ARBA00023211"/>
    </source>
</evidence>
<evidence type="ECO:0000256" key="2">
    <source>
        <dbReference type="ARBA" id="ARBA00010373"/>
    </source>
</evidence>
<evidence type="ECO:0000259" key="7">
    <source>
        <dbReference type="Pfam" id="PF01676"/>
    </source>
</evidence>
<comment type="cofactor">
    <cofactor evidence="1">
        <name>Mn(2+)</name>
        <dbReference type="ChEBI" id="CHEBI:29035"/>
    </cofactor>
</comment>
<dbReference type="InterPro" id="IPR006124">
    <property type="entry name" value="Metalloenzyme"/>
</dbReference>
<organism evidence="8">
    <name type="scientific">hydrocarbon metagenome</name>
    <dbReference type="NCBI Taxonomy" id="938273"/>
    <lineage>
        <taxon>unclassified sequences</taxon>
        <taxon>metagenomes</taxon>
        <taxon>ecological metagenomes</taxon>
    </lineage>
</organism>
<comment type="similarity">
    <text evidence="2">Belongs to the phosphopentomutase family.</text>
</comment>
<proteinExistence type="inferred from homology"/>
<dbReference type="CDD" id="cd16009">
    <property type="entry name" value="PPM"/>
    <property type="match status" value="1"/>
</dbReference>
<dbReference type="GO" id="GO:0008973">
    <property type="term" value="F:phosphopentomutase activity"/>
    <property type="evidence" value="ECO:0007669"/>
    <property type="project" value="UniProtKB-EC"/>
</dbReference>
<dbReference type="InterPro" id="IPR010045">
    <property type="entry name" value="DeoB"/>
</dbReference>
<dbReference type="Gene3D" id="3.40.720.10">
    <property type="entry name" value="Alkaline Phosphatase, subunit A"/>
    <property type="match status" value="1"/>
</dbReference>
<keyword evidence="4" id="KW-0479">Metal-binding</keyword>
<dbReference type="GO" id="GO:0043094">
    <property type="term" value="P:metabolic compound salvage"/>
    <property type="evidence" value="ECO:0007669"/>
    <property type="project" value="InterPro"/>
</dbReference>
<dbReference type="GO" id="GO:0000287">
    <property type="term" value="F:magnesium ion binding"/>
    <property type="evidence" value="ECO:0007669"/>
    <property type="project" value="InterPro"/>
</dbReference>
<evidence type="ECO:0000313" key="8">
    <source>
        <dbReference type="EMBL" id="KUG04775.1"/>
    </source>
</evidence>
<evidence type="ECO:0000256" key="6">
    <source>
        <dbReference type="ARBA" id="ARBA00023235"/>
    </source>
</evidence>
<protein>
    <submittedName>
        <fullName evidence="8">Phosphopentomutase</fullName>
        <ecNumber evidence="8">5.4.2.7</ecNumber>
    </submittedName>
</protein>
<evidence type="ECO:0000256" key="4">
    <source>
        <dbReference type="ARBA" id="ARBA00022723"/>
    </source>
</evidence>
<comment type="caution">
    <text evidence="8">The sequence shown here is derived from an EMBL/GenBank/DDBJ whole genome shotgun (WGS) entry which is preliminary data.</text>
</comment>
<dbReference type="SUPFAM" id="SSF53649">
    <property type="entry name" value="Alkaline phosphatase-like"/>
    <property type="match status" value="1"/>
</dbReference>
<dbReference type="Pfam" id="PF01676">
    <property type="entry name" value="Metalloenzyme"/>
    <property type="match status" value="1"/>
</dbReference>
<sequence>MHRRAILIVLDGVGIGEMRDSYQYGDQGSNSLKNTADAVGGLKLPNLQKLGLGNIDEIMGVDPIDKPAGAYGKMEERSCGKDSTVGHWEMMGLIMEKPFPTYPQGFPADIIDEFERAIGRKTIGNKVASGTEIINDLGEEHIKTGYPIVYTSADSVFQIAAHEEVVPVEQLYQWCSTARQLLLGDNGVGRVIARPFVGDIGCCTRTSNRHDYSLEPGRNVLDILLENQRTVIGVGKIKDLFAGRGLSESYPTRSNQEGILKILELVKEGAGDLIFANLLDFDQTFGHRNDVSGYAAALTEFDQALGALLDLMRPDDLLFITADHGNDPTTPSTDHSREYVPLLVYGKQIRPGIDLGIRSSFCDLGHTIASYLGVSADELAGESFCELLR</sequence>
<dbReference type="EMBL" id="LNQE01001842">
    <property type="protein sequence ID" value="KUG04775.1"/>
    <property type="molecule type" value="Genomic_DNA"/>
</dbReference>
<gene>
    <name evidence="8" type="ORF">ASZ90_017914</name>
</gene>
<dbReference type="Gene3D" id="3.30.70.1250">
    <property type="entry name" value="Phosphopentomutase"/>
    <property type="match status" value="1"/>
</dbReference>
<evidence type="ECO:0000256" key="1">
    <source>
        <dbReference type="ARBA" id="ARBA00001936"/>
    </source>
</evidence>
<dbReference type="InterPro" id="IPR017850">
    <property type="entry name" value="Alkaline_phosphatase_core_sf"/>
</dbReference>
<dbReference type="NCBIfam" id="NF003766">
    <property type="entry name" value="PRK05362.1"/>
    <property type="match status" value="1"/>
</dbReference>
<dbReference type="AlphaFoldDB" id="A0A0W8E807"/>
<evidence type="ECO:0000256" key="3">
    <source>
        <dbReference type="ARBA" id="ARBA00022490"/>
    </source>
</evidence>
<name>A0A0W8E807_9ZZZZ</name>
<keyword evidence="6 8" id="KW-0413">Isomerase</keyword>